<reference evidence="1 2" key="1">
    <citation type="submission" date="2014-04" db="EMBL/GenBank/DDBJ databases">
        <title>Genome evolution of avian class.</title>
        <authorList>
            <person name="Zhang G."/>
            <person name="Li C."/>
        </authorList>
    </citation>
    <scope>NUCLEOTIDE SEQUENCE [LARGE SCALE GENOMIC DNA]</scope>
    <source>
        <strain evidence="1">BGI_N310</strain>
    </source>
</reference>
<dbReference type="GO" id="GO:0060271">
    <property type="term" value="P:cilium assembly"/>
    <property type="evidence" value="ECO:0007669"/>
    <property type="project" value="TreeGrafter"/>
</dbReference>
<gene>
    <name evidence="1" type="ORF">N310_00375</name>
</gene>
<sequence length="847" mass="96160">SSLPYQIRWVQQTCSLVNLVPPCVSVKSRGALLCAFARDGLLLAVAVNQTDPKATQVLFLNTLNFVTVSGSLKGCSSKSSMIPSKFIRSYWVGDMSWTPDSIFLACMLKSGSLILLTCMGELLTLTTSGCSVEFGPAQFIPFHPLITYRQQHSFCQDSSQSLGSSASEHDLMRQRFSVASHSRLPYLIVSDGYMITVLRFPNNFSPSGFIRSLLLDSAQQLENIRRNLLNSKSVVKSRCLRSLLSLKASLLKQVQNQSSIFSTIPKFLEENTTEMSEKTMDLQDYEDESDDEKQFCNSPSSFCNQRTRSFVGKADQGHLEFASMFDAIHAEDDTEEKDKSSLELCSIQKNLLAAWQIGVSKSMEEKDTLLNYTVNCIIHLFSIVHFVKCSLLNQETSLNKSVKDAQWMHCVLKYFQQCLTVLCWHSRASLTGHVTKLTLETLRLMLMQQQDQLFSKNLLACFCLLKMVSQTLSNVCVLQYENFFASPDGNIPVELDSLTMPVFLILDDNTTQQFSLLKSLLKEPPQVNHDAKTEKRLIVLWRLLYKKVVWYQVQLKRKVNKNAEEAFVVSLLLSHIQATLQSSRVTLEQHLKINSVSGEEQFLLGSYRESVNIWKRDLCEIKAKGGKRTCFLQSRYYLAILFCHLYQYNLCEAQGLCDHLVGEILRRSQLSTSEMEKFSDTKYFQHELWMVTSIHTDAAMAVIRSMARFMAAYFTNQLLYIFPPHSVGILHPLHIKQGLSPRVIPLQHSLVTRAVRDQNLSSVWTAEYTLDLFFIGGLIPEAVWLAHTLGDWKLSVSVGVAYQLYCQNSDEFSRLKNTEHHLPLSLSPMQTFQEKLQSLLGQPVTSE</sequence>
<dbReference type="PANTHER" id="PTHR14492:SF4">
    <property type="entry name" value="CILIOGENESIS AND PLANAR POLARITY EFFECTOR 1"/>
    <property type="match status" value="1"/>
</dbReference>
<protein>
    <submittedName>
        <fullName evidence="1">Uncharacterized protein C5orf42</fullName>
    </submittedName>
</protein>
<feature type="non-terminal residue" evidence="1">
    <location>
        <position position="847"/>
    </location>
</feature>
<dbReference type="GO" id="GO:0035869">
    <property type="term" value="C:ciliary transition zone"/>
    <property type="evidence" value="ECO:0007669"/>
    <property type="project" value="TreeGrafter"/>
</dbReference>
<accession>A0A091MK14</accession>
<organism evidence="1 2">
    <name type="scientific">Acanthisitta chloris</name>
    <name type="common">rifleman</name>
    <dbReference type="NCBI Taxonomy" id="57068"/>
    <lineage>
        <taxon>Eukaryota</taxon>
        <taxon>Metazoa</taxon>
        <taxon>Chordata</taxon>
        <taxon>Craniata</taxon>
        <taxon>Vertebrata</taxon>
        <taxon>Euteleostomi</taxon>
        <taxon>Archelosauria</taxon>
        <taxon>Archosauria</taxon>
        <taxon>Dinosauria</taxon>
        <taxon>Saurischia</taxon>
        <taxon>Theropoda</taxon>
        <taxon>Coelurosauria</taxon>
        <taxon>Aves</taxon>
        <taxon>Neognathae</taxon>
        <taxon>Neoaves</taxon>
        <taxon>Telluraves</taxon>
        <taxon>Australaves</taxon>
        <taxon>Passeriformes</taxon>
        <taxon>Acanthisittidae</taxon>
        <taxon>Acanthisitta</taxon>
    </lineage>
</organism>
<evidence type="ECO:0000313" key="2">
    <source>
        <dbReference type="Proteomes" id="UP000053537"/>
    </source>
</evidence>
<feature type="non-terminal residue" evidence="1">
    <location>
        <position position="1"/>
    </location>
</feature>
<dbReference type="InterPro" id="IPR028236">
    <property type="entry name" value="CPLANE1"/>
</dbReference>
<dbReference type="AlphaFoldDB" id="A0A091MK14"/>
<proteinExistence type="predicted"/>
<name>A0A091MK14_9PASS</name>
<evidence type="ECO:0000313" key="1">
    <source>
        <dbReference type="EMBL" id="KFP76090.1"/>
    </source>
</evidence>
<dbReference type="EMBL" id="KK830415">
    <property type="protein sequence ID" value="KFP76090.1"/>
    <property type="molecule type" value="Genomic_DNA"/>
</dbReference>
<keyword evidence="2" id="KW-1185">Reference proteome</keyword>
<dbReference type="Proteomes" id="UP000053537">
    <property type="component" value="Unassembled WGS sequence"/>
</dbReference>
<dbReference type="PANTHER" id="PTHR14492">
    <property type="entry name" value="JBTS17"/>
    <property type="match status" value="1"/>
</dbReference>